<keyword evidence="1" id="KW-1133">Transmembrane helix</keyword>
<evidence type="ECO:0000313" key="3">
    <source>
        <dbReference type="Proteomes" id="UP000033038"/>
    </source>
</evidence>
<dbReference type="GeneID" id="24822872"/>
<sequence>MGFKLTGFICLLLLFFFCVQPVLAEDTSEDESTEDESTSISSGLDKGLALDLLNQDPDPVKPGEILEIRLSIQNTGYEDLENCVIEIKPEYPFEALTGEPLVKNIGTLGKRYEDTRQKVVKFKLGLENNVNEGKYPLKVYMYTTKDKSRTTLTKDFDIEVDSESNAEIEYISVEKMVPGQKTNLVFGIKNVGNSPLKNAMFSWDCTNDVILPVGSSNVKHINLIDVGDTANVSFEVLTNVNTKPGLYKMDMVLTYDDIEELQTITEAGTVENQKRKEIKSKAGIYIGGTTDFDVAFMERSPTGAYTFTVSNIGNNAANSVKISVPLQANWTITDGSSNSVVVGNLQKGDTTIADFDLKPAAMEKELPIKFEISYTSNDGIRQNVEKELSLYSSSFTPSAESYESEGGNSSSSLKYIGLAILICIAGAVIYKKHQKKIKMKNAQEDELNEIKFDDPDR</sequence>
<dbReference type="PANTHER" id="PTHR35902:SF3">
    <property type="entry name" value="NPCBM-ASSOCIATED, NEW3 DOMAIN OF ALPHA-GALACTOSIDASE"/>
    <property type="match status" value="1"/>
</dbReference>
<protein>
    <recommendedName>
        <fullName evidence="4">NPCBM-associated, NEW3 domain of alpha-galactosidase</fullName>
    </recommendedName>
</protein>
<evidence type="ECO:0008006" key="4">
    <source>
        <dbReference type="Google" id="ProtNLM"/>
    </source>
</evidence>
<name>A0A0E3QLX7_METBA</name>
<dbReference type="PATRIC" id="fig|1434109.4.peg.1752"/>
<dbReference type="PANTHER" id="PTHR35902">
    <property type="entry name" value="S-LAYER DOMAIN-LIKE PROTEIN-RELATED"/>
    <property type="match status" value="1"/>
</dbReference>
<proteinExistence type="predicted"/>
<keyword evidence="1" id="KW-0812">Transmembrane</keyword>
<dbReference type="AlphaFoldDB" id="A0A0E3QLX7"/>
<reference evidence="2 3" key="1">
    <citation type="submission" date="2014-07" db="EMBL/GenBank/DDBJ databases">
        <title>Methanogenic archaea and the global carbon cycle.</title>
        <authorList>
            <person name="Henriksen J.R."/>
            <person name="Luke J."/>
            <person name="Reinhart S."/>
            <person name="Benedict M.N."/>
            <person name="Youngblut N.D."/>
            <person name="Metcalf M.E."/>
            <person name="Whitaker R.J."/>
            <person name="Metcalf W.W."/>
        </authorList>
    </citation>
    <scope>NUCLEOTIDE SEQUENCE [LARGE SCALE GENOMIC DNA]</scope>
    <source>
        <strain evidence="2 3">Wiesmoor</strain>
    </source>
</reference>
<evidence type="ECO:0000256" key="1">
    <source>
        <dbReference type="SAM" id="Phobius"/>
    </source>
</evidence>
<dbReference type="Proteomes" id="UP000033038">
    <property type="component" value="Chromosome"/>
</dbReference>
<gene>
    <name evidence="2" type="ORF">MSBRW_1395</name>
</gene>
<feature type="transmembrane region" description="Helical" evidence="1">
    <location>
        <begin position="412"/>
        <end position="430"/>
    </location>
</feature>
<accession>A0A0E3QLX7</accession>
<dbReference type="KEGG" id="mbw:MSBRW_1395"/>
<organism evidence="2 3">
    <name type="scientific">Methanosarcina barkeri str. Wiesmoor</name>
    <dbReference type="NCBI Taxonomy" id="1434109"/>
    <lineage>
        <taxon>Archaea</taxon>
        <taxon>Methanobacteriati</taxon>
        <taxon>Methanobacteriota</taxon>
        <taxon>Stenosarchaea group</taxon>
        <taxon>Methanomicrobia</taxon>
        <taxon>Methanosarcinales</taxon>
        <taxon>Methanosarcinaceae</taxon>
        <taxon>Methanosarcina</taxon>
    </lineage>
</organism>
<keyword evidence="1" id="KW-0472">Membrane</keyword>
<dbReference type="RefSeq" id="WP_011308254.1">
    <property type="nucleotide sequence ID" value="NZ_CP009526.1"/>
</dbReference>
<dbReference type="EMBL" id="CP009526">
    <property type="protein sequence ID" value="AKB50648.1"/>
    <property type="molecule type" value="Genomic_DNA"/>
</dbReference>
<evidence type="ECO:0000313" key="2">
    <source>
        <dbReference type="EMBL" id="AKB50648.1"/>
    </source>
</evidence>
<dbReference type="HOGENOM" id="CLU_053088_0_0_2"/>